<name>A0ABQ8IEW6_9ROSI</name>
<sequence length="332" mass="35907">MGGGSSCCGVSGGAEAGAGAEVHWIERSGLIASPIVMHPTGEGHVRVTAKAISARTAKGQVILLESALMWRFVTIVAFLVFGIEIYWISSVWMCILALGFWTFIIFLLLEHGLLRLQNPQDLKHAASGLALWELFVAIIYSGPNTSVMMHIALECTTKALCWNCREPGHMANNCPNEGICHTCGKGGHRARDCTAPPLPPGDLRLCNNCYKQGHFAADCTNEKACNNCRKTGHLARDCPNEPICNSCNVSGHVARQCPKGNVVGDRGASVRGGSVRGGGGYRDIVCRNCQQLGHMSRDCMGPLMICHNCGGRGHLAYECPSGRFMDRFSRRY</sequence>
<dbReference type="SUPFAM" id="SSF57756">
    <property type="entry name" value="Retrovirus zinc finger-like domains"/>
    <property type="match status" value="3"/>
</dbReference>
<dbReference type="InterPro" id="IPR036875">
    <property type="entry name" value="Znf_CCHC_sf"/>
</dbReference>
<evidence type="ECO:0000256" key="1">
    <source>
        <dbReference type="PROSITE-ProRule" id="PRU00047"/>
    </source>
</evidence>
<feature type="domain" description="CCHC-type" evidence="3">
    <location>
        <begin position="180"/>
        <end position="193"/>
    </location>
</feature>
<keyword evidence="1" id="KW-0863">Zinc-finger</keyword>
<evidence type="ECO:0000313" key="4">
    <source>
        <dbReference type="EMBL" id="KAH7574974.1"/>
    </source>
</evidence>
<keyword evidence="5" id="KW-1185">Reference proteome</keyword>
<keyword evidence="2" id="KW-0812">Transmembrane</keyword>
<feature type="transmembrane region" description="Helical" evidence="2">
    <location>
        <begin position="61"/>
        <end position="81"/>
    </location>
</feature>
<dbReference type="InterPro" id="IPR001878">
    <property type="entry name" value="Znf_CCHC"/>
</dbReference>
<feature type="transmembrane region" description="Helical" evidence="2">
    <location>
        <begin position="130"/>
        <end position="153"/>
    </location>
</feature>
<feature type="domain" description="CCHC-type" evidence="3">
    <location>
        <begin position="306"/>
        <end position="321"/>
    </location>
</feature>
<keyword evidence="2" id="KW-0472">Membrane</keyword>
<evidence type="ECO:0000313" key="5">
    <source>
        <dbReference type="Proteomes" id="UP000827721"/>
    </source>
</evidence>
<organism evidence="4 5">
    <name type="scientific">Xanthoceras sorbifolium</name>
    <dbReference type="NCBI Taxonomy" id="99658"/>
    <lineage>
        <taxon>Eukaryota</taxon>
        <taxon>Viridiplantae</taxon>
        <taxon>Streptophyta</taxon>
        <taxon>Embryophyta</taxon>
        <taxon>Tracheophyta</taxon>
        <taxon>Spermatophyta</taxon>
        <taxon>Magnoliopsida</taxon>
        <taxon>eudicotyledons</taxon>
        <taxon>Gunneridae</taxon>
        <taxon>Pentapetalae</taxon>
        <taxon>rosids</taxon>
        <taxon>malvids</taxon>
        <taxon>Sapindales</taxon>
        <taxon>Sapindaceae</taxon>
        <taxon>Xanthoceroideae</taxon>
        <taxon>Xanthoceras</taxon>
    </lineage>
</organism>
<dbReference type="SMART" id="SM00343">
    <property type="entry name" value="ZnF_C2HC"/>
    <property type="match status" value="7"/>
</dbReference>
<proteinExistence type="predicted"/>
<protein>
    <recommendedName>
        <fullName evidence="3">CCHC-type domain-containing protein</fullName>
    </recommendedName>
</protein>
<feature type="domain" description="CCHC-type" evidence="3">
    <location>
        <begin position="161"/>
        <end position="176"/>
    </location>
</feature>
<evidence type="ECO:0000259" key="3">
    <source>
        <dbReference type="PROSITE" id="PS50158"/>
    </source>
</evidence>
<keyword evidence="1" id="KW-0479">Metal-binding</keyword>
<feature type="transmembrane region" description="Helical" evidence="2">
    <location>
        <begin position="87"/>
        <end position="109"/>
    </location>
</feature>
<dbReference type="Gene3D" id="4.10.60.10">
    <property type="entry name" value="Zinc finger, CCHC-type"/>
    <property type="match status" value="4"/>
</dbReference>
<dbReference type="EMBL" id="JAFEMO010000002">
    <property type="protein sequence ID" value="KAH7574974.1"/>
    <property type="molecule type" value="Genomic_DNA"/>
</dbReference>
<dbReference type="Pfam" id="PF00098">
    <property type="entry name" value="zf-CCHC"/>
    <property type="match status" value="7"/>
</dbReference>
<accession>A0ABQ8IEW6</accession>
<feature type="domain" description="CCHC-type" evidence="3">
    <location>
        <begin position="244"/>
        <end position="259"/>
    </location>
</feature>
<gene>
    <name evidence="4" type="ORF">JRO89_XS02G0028600</name>
</gene>
<evidence type="ECO:0000256" key="2">
    <source>
        <dbReference type="SAM" id="Phobius"/>
    </source>
</evidence>
<feature type="domain" description="CCHC-type" evidence="3">
    <location>
        <begin position="225"/>
        <end position="240"/>
    </location>
</feature>
<keyword evidence="2" id="KW-1133">Transmembrane helix</keyword>
<keyword evidence="1" id="KW-0862">Zinc</keyword>
<comment type="caution">
    <text evidence="4">The sequence shown here is derived from an EMBL/GenBank/DDBJ whole genome shotgun (WGS) entry which is preliminary data.</text>
</comment>
<reference evidence="4 5" key="1">
    <citation type="submission" date="2021-02" db="EMBL/GenBank/DDBJ databases">
        <title>Plant Genome Project.</title>
        <authorList>
            <person name="Zhang R.-G."/>
        </authorList>
    </citation>
    <scope>NUCLEOTIDE SEQUENCE [LARGE SCALE GENOMIC DNA]</scope>
    <source>
        <tissue evidence="4">Leaves</tissue>
    </source>
</reference>
<dbReference type="PANTHER" id="PTHR47103">
    <property type="entry name" value="DNA-BINDING PROTEIN"/>
    <property type="match status" value="1"/>
</dbReference>
<dbReference type="Proteomes" id="UP000827721">
    <property type="component" value="Unassembled WGS sequence"/>
</dbReference>
<dbReference type="PANTHER" id="PTHR47103:SF6">
    <property type="entry name" value="ZINC FINGER PROTEIN GIS2-LIKE"/>
    <property type="match status" value="1"/>
</dbReference>
<feature type="domain" description="CCHC-type" evidence="3">
    <location>
        <begin position="206"/>
        <end position="221"/>
    </location>
</feature>
<dbReference type="PROSITE" id="PS50158">
    <property type="entry name" value="ZF_CCHC"/>
    <property type="match status" value="7"/>
</dbReference>
<feature type="domain" description="CCHC-type" evidence="3">
    <location>
        <begin position="286"/>
        <end position="299"/>
    </location>
</feature>